<reference evidence="2 3" key="1">
    <citation type="submission" date="2010-08" db="EMBL/GenBank/DDBJ databases">
        <title>Complete sequence of Clostridium cellulovorans 743B.</title>
        <authorList>
            <consortium name="US DOE Joint Genome Institute"/>
            <person name="Lucas S."/>
            <person name="Copeland A."/>
            <person name="Lapidus A."/>
            <person name="Cheng J.-F."/>
            <person name="Bruce D."/>
            <person name="Goodwin L."/>
            <person name="Pitluck S."/>
            <person name="Chertkov O."/>
            <person name="Detter J.C."/>
            <person name="Han C."/>
            <person name="Tapia R."/>
            <person name="Land M."/>
            <person name="Hauser L."/>
            <person name="Chang Y.-J."/>
            <person name="Jeffries C."/>
            <person name="Kyrpides N."/>
            <person name="Ivanova N."/>
            <person name="Mikhailova N."/>
            <person name="Hemme C.L."/>
            <person name="Woyke T."/>
        </authorList>
    </citation>
    <scope>NUCLEOTIDE SEQUENCE [LARGE SCALE GENOMIC DNA]</scope>
    <source>
        <strain evidence="3">ATCC 35296 / DSM 3052 / OCM 3 / 743B</strain>
    </source>
</reference>
<dbReference type="EMBL" id="CP002160">
    <property type="protein sequence ID" value="ADL53492.1"/>
    <property type="molecule type" value="Genomic_DNA"/>
</dbReference>
<proteinExistence type="predicted"/>
<protein>
    <recommendedName>
        <fullName evidence="4">DUF2812 domain-containing protein</fullName>
    </recommendedName>
</protein>
<dbReference type="RefSeq" id="WP_010073832.1">
    <property type="nucleotide sequence ID" value="NC_014393.1"/>
</dbReference>
<feature type="transmembrane region" description="Helical" evidence="1">
    <location>
        <begin position="160"/>
        <end position="186"/>
    </location>
</feature>
<sequence length="204" mass="24280">MISKNKKRTYFYYMPYECNAVEEYLESMAEKGWLLESTKGALFKFKRIEPQKLKFSVDIFNKVSVFDHKDTDVALEYREYCEAAGWKYICQSNKVQFFYTEEEKEVVSIHTDEKEKYKLLFKCSLPNVLLQLFITMVFAMNLYIQLFLNASEFLLTNNMMLSSSVIMFFMIVTNIGRIIEFIFWVIKSKVRLKRNLVLECGGYK</sequence>
<dbReference type="KEGG" id="ccb:Clocel_3822"/>
<dbReference type="STRING" id="573061.Clocel_3822"/>
<gene>
    <name evidence="2" type="ordered locus">Clocel_3822</name>
</gene>
<evidence type="ECO:0000313" key="2">
    <source>
        <dbReference type="EMBL" id="ADL53492.1"/>
    </source>
</evidence>
<dbReference type="AlphaFoldDB" id="D9SKS0"/>
<evidence type="ECO:0008006" key="4">
    <source>
        <dbReference type="Google" id="ProtNLM"/>
    </source>
</evidence>
<keyword evidence="1" id="KW-0812">Transmembrane</keyword>
<dbReference type="Pfam" id="PF11193">
    <property type="entry name" value="DUF2812"/>
    <property type="match status" value="1"/>
</dbReference>
<name>D9SKS0_CLOC7</name>
<dbReference type="eggNOG" id="ENOG5030XA4">
    <property type="taxonomic scope" value="Bacteria"/>
</dbReference>
<dbReference type="OrthoDB" id="1650893at2"/>
<keyword evidence="3" id="KW-1185">Reference proteome</keyword>
<organism evidence="2 3">
    <name type="scientific">Clostridium cellulovorans (strain ATCC 35296 / DSM 3052 / OCM 3 / 743B)</name>
    <dbReference type="NCBI Taxonomy" id="573061"/>
    <lineage>
        <taxon>Bacteria</taxon>
        <taxon>Bacillati</taxon>
        <taxon>Bacillota</taxon>
        <taxon>Clostridia</taxon>
        <taxon>Eubacteriales</taxon>
        <taxon>Clostridiaceae</taxon>
        <taxon>Clostridium</taxon>
    </lineage>
</organism>
<feature type="transmembrane region" description="Helical" evidence="1">
    <location>
        <begin position="128"/>
        <end position="148"/>
    </location>
</feature>
<keyword evidence="1" id="KW-1133">Transmembrane helix</keyword>
<dbReference type="InterPro" id="IPR021359">
    <property type="entry name" value="DUF2812"/>
</dbReference>
<evidence type="ECO:0000313" key="3">
    <source>
        <dbReference type="Proteomes" id="UP000002730"/>
    </source>
</evidence>
<dbReference type="Proteomes" id="UP000002730">
    <property type="component" value="Chromosome"/>
</dbReference>
<dbReference type="HOGENOM" id="CLU_1341321_0_0_9"/>
<accession>D9SKS0</accession>
<keyword evidence="1" id="KW-0472">Membrane</keyword>
<evidence type="ECO:0000256" key="1">
    <source>
        <dbReference type="SAM" id="Phobius"/>
    </source>
</evidence>